<keyword evidence="18" id="KW-1185">Reference proteome</keyword>
<dbReference type="PROSITE" id="PS51473">
    <property type="entry name" value="GNK2"/>
    <property type="match status" value="1"/>
</dbReference>
<dbReference type="GO" id="GO:0004674">
    <property type="term" value="F:protein serine/threonine kinase activity"/>
    <property type="evidence" value="ECO:0007669"/>
    <property type="project" value="UniProtKB-KW"/>
</dbReference>
<evidence type="ECO:0000256" key="15">
    <source>
        <dbReference type="SAM" id="Phobius"/>
    </source>
</evidence>
<name>A0A8S2AVL2_ARAAE</name>
<accession>A0A8S2AVL2</accession>
<dbReference type="CDD" id="cd23509">
    <property type="entry name" value="Gnk2-like"/>
    <property type="match status" value="1"/>
</dbReference>
<dbReference type="PANTHER" id="PTHR27002:SF1001">
    <property type="entry name" value="CYSTEINE-RICH RECEPTOR-LIKE PROTEIN KINASE 10-RELATED"/>
    <property type="match status" value="1"/>
</dbReference>
<evidence type="ECO:0000256" key="3">
    <source>
        <dbReference type="ARBA" id="ARBA00022553"/>
    </source>
</evidence>
<keyword evidence="10" id="KW-0067">ATP-binding</keyword>
<keyword evidence="3" id="KW-0597">Phosphoprotein</keyword>
<evidence type="ECO:0000256" key="13">
    <source>
        <dbReference type="ARBA" id="ARBA00023170"/>
    </source>
</evidence>
<dbReference type="FunFam" id="3.30.430.20:FF:000002">
    <property type="entry name" value="Cysteine-rich receptor-like protein kinase 10"/>
    <property type="match status" value="1"/>
</dbReference>
<keyword evidence="13" id="KW-0675">Receptor</keyword>
<evidence type="ECO:0000256" key="8">
    <source>
        <dbReference type="ARBA" id="ARBA00022741"/>
    </source>
</evidence>
<feature type="region of interest" description="Disordered" evidence="14">
    <location>
        <begin position="319"/>
        <end position="355"/>
    </location>
</feature>
<dbReference type="SUPFAM" id="SSF56112">
    <property type="entry name" value="Protein kinase-like (PK-like)"/>
    <property type="match status" value="2"/>
</dbReference>
<evidence type="ECO:0000256" key="4">
    <source>
        <dbReference type="ARBA" id="ARBA00022679"/>
    </source>
</evidence>
<proteinExistence type="predicted"/>
<evidence type="ECO:0000256" key="7">
    <source>
        <dbReference type="ARBA" id="ARBA00022737"/>
    </source>
</evidence>
<keyword evidence="8" id="KW-0547">Nucleotide-binding</keyword>
<evidence type="ECO:0000256" key="12">
    <source>
        <dbReference type="ARBA" id="ARBA00023136"/>
    </source>
</evidence>
<keyword evidence="2" id="KW-0723">Serine/threonine-protein kinase</keyword>
<dbReference type="InterPro" id="IPR054603">
    <property type="entry name" value="CR_prot_dom_plant"/>
</dbReference>
<dbReference type="PANTHER" id="PTHR27002">
    <property type="entry name" value="RECEPTOR-LIKE SERINE/THREONINE-PROTEIN KINASE SD1-8"/>
    <property type="match status" value="1"/>
</dbReference>
<dbReference type="EMBL" id="LR999457">
    <property type="protein sequence ID" value="CAE6181363.1"/>
    <property type="molecule type" value="Genomic_DNA"/>
</dbReference>
<dbReference type="GO" id="GO:0005524">
    <property type="term" value="F:ATP binding"/>
    <property type="evidence" value="ECO:0007669"/>
    <property type="project" value="UniProtKB-KW"/>
</dbReference>
<feature type="domain" description="Gnk2-homologous" evidence="16">
    <location>
        <begin position="30"/>
        <end position="134"/>
    </location>
</feature>
<evidence type="ECO:0000313" key="17">
    <source>
        <dbReference type="EMBL" id="CAE6181363.1"/>
    </source>
</evidence>
<dbReference type="AlphaFoldDB" id="A0A8S2AVL2"/>
<evidence type="ECO:0000256" key="1">
    <source>
        <dbReference type="ARBA" id="ARBA00004167"/>
    </source>
</evidence>
<dbReference type="Proteomes" id="UP000682877">
    <property type="component" value="Chromosome 7"/>
</dbReference>
<dbReference type="GO" id="GO:0005886">
    <property type="term" value="C:plasma membrane"/>
    <property type="evidence" value="ECO:0007669"/>
    <property type="project" value="TreeGrafter"/>
</dbReference>
<evidence type="ECO:0000256" key="2">
    <source>
        <dbReference type="ARBA" id="ARBA00022527"/>
    </source>
</evidence>
<keyword evidence="7" id="KW-0677">Repeat</keyword>
<keyword evidence="5 15" id="KW-0812">Transmembrane</keyword>
<dbReference type="InterPro" id="IPR002902">
    <property type="entry name" value="GNK2"/>
</dbReference>
<evidence type="ECO:0000256" key="11">
    <source>
        <dbReference type="ARBA" id="ARBA00022989"/>
    </source>
</evidence>
<dbReference type="Pfam" id="PF01657">
    <property type="entry name" value="Stress-antifung"/>
    <property type="match status" value="1"/>
</dbReference>
<dbReference type="Gene3D" id="3.30.200.20">
    <property type="entry name" value="Phosphorylase Kinase, domain 1"/>
    <property type="match status" value="1"/>
</dbReference>
<gene>
    <name evidence="17" type="ORF">AARE701A_LOCUS18689</name>
</gene>
<feature type="compositionally biased region" description="Polar residues" evidence="14">
    <location>
        <begin position="331"/>
        <end position="340"/>
    </location>
</feature>
<evidence type="ECO:0000256" key="6">
    <source>
        <dbReference type="ARBA" id="ARBA00022729"/>
    </source>
</evidence>
<sequence>MCPNEREAVFYYEECMLRYSHKNILSTLIYHGGFIMTNPNNISSHLEDRFGDFVSSTMNQAAEEAVNNSRKFYKIRANWTALRSLYALVQCTPDLRRQDCLACLQYSINGMPLYKIGGRLLWPSCNSRYELYPFYNESVIEAPPPLESLVSTPPMASPSLPGKGRNSNVLVVAIVVPIIVGVLLFIAGYCFLAKRKKKSFDTAPASEGGDDITTADSLQLDYRTIQTATNDFAESNKIGRGGFGEVFKAWRLWNNRTALDLVDPLITDNCQNSEVVRCIHIGLLCVQEDPVKRPTISTVFMMLTSNTVTLPVPRQPGFFIQSRPGKDLPDSDQSTTTKSIPASIDDESITDLYPR</sequence>
<evidence type="ECO:0000256" key="10">
    <source>
        <dbReference type="ARBA" id="ARBA00022840"/>
    </source>
</evidence>
<evidence type="ECO:0000259" key="16">
    <source>
        <dbReference type="PROSITE" id="PS51473"/>
    </source>
</evidence>
<dbReference type="InterPro" id="IPR011009">
    <property type="entry name" value="Kinase-like_dom_sf"/>
</dbReference>
<keyword evidence="11 15" id="KW-1133">Transmembrane helix</keyword>
<keyword evidence="12 15" id="KW-0472">Membrane</keyword>
<keyword evidence="6" id="KW-0732">Signal</keyword>
<keyword evidence="4" id="KW-0808">Transferase</keyword>
<evidence type="ECO:0000256" key="9">
    <source>
        <dbReference type="ARBA" id="ARBA00022777"/>
    </source>
</evidence>
<evidence type="ECO:0000313" key="18">
    <source>
        <dbReference type="Proteomes" id="UP000682877"/>
    </source>
</evidence>
<evidence type="ECO:0000256" key="5">
    <source>
        <dbReference type="ARBA" id="ARBA00022692"/>
    </source>
</evidence>
<organism evidence="17 18">
    <name type="scientific">Arabidopsis arenosa</name>
    <name type="common">Sand rock-cress</name>
    <name type="synonym">Cardaminopsis arenosa</name>
    <dbReference type="NCBI Taxonomy" id="38785"/>
    <lineage>
        <taxon>Eukaryota</taxon>
        <taxon>Viridiplantae</taxon>
        <taxon>Streptophyta</taxon>
        <taxon>Embryophyta</taxon>
        <taxon>Tracheophyta</taxon>
        <taxon>Spermatophyta</taxon>
        <taxon>Magnoliopsida</taxon>
        <taxon>eudicotyledons</taxon>
        <taxon>Gunneridae</taxon>
        <taxon>Pentapetalae</taxon>
        <taxon>rosids</taxon>
        <taxon>malvids</taxon>
        <taxon>Brassicales</taxon>
        <taxon>Brassicaceae</taxon>
        <taxon>Camelineae</taxon>
        <taxon>Arabidopsis</taxon>
    </lineage>
</organism>
<keyword evidence="9" id="KW-0418">Kinase</keyword>
<protein>
    <recommendedName>
        <fullName evidence="16">Gnk2-homologous domain-containing protein</fullName>
    </recommendedName>
</protein>
<dbReference type="Pfam" id="PF22812">
    <property type="entry name" value="CR_prot_dom_plant"/>
    <property type="match status" value="1"/>
</dbReference>
<evidence type="ECO:0000256" key="14">
    <source>
        <dbReference type="SAM" id="MobiDB-lite"/>
    </source>
</evidence>
<dbReference type="GO" id="GO:0042742">
    <property type="term" value="P:defense response to bacterium"/>
    <property type="evidence" value="ECO:0007669"/>
    <property type="project" value="TreeGrafter"/>
</dbReference>
<dbReference type="Gene3D" id="3.30.430.20">
    <property type="entry name" value="Gnk2 domain, C-X8-C-X2-C motif"/>
    <property type="match status" value="1"/>
</dbReference>
<feature type="transmembrane region" description="Helical" evidence="15">
    <location>
        <begin position="169"/>
        <end position="192"/>
    </location>
</feature>
<reference evidence="17" key="1">
    <citation type="submission" date="2021-01" db="EMBL/GenBank/DDBJ databases">
        <authorList>
            <person name="Bezrukov I."/>
        </authorList>
    </citation>
    <scope>NUCLEOTIDE SEQUENCE</scope>
</reference>
<dbReference type="InterPro" id="IPR038408">
    <property type="entry name" value="GNK2_sf"/>
</dbReference>
<comment type="subcellular location">
    <subcellularLocation>
        <location evidence="1">Membrane</location>
        <topology evidence="1">Single-pass membrane protein</topology>
    </subcellularLocation>
</comment>